<dbReference type="Proteomes" id="UP001198862">
    <property type="component" value="Unassembled WGS sequence"/>
</dbReference>
<protein>
    <submittedName>
        <fullName evidence="1">Uncharacterized protein</fullName>
    </submittedName>
</protein>
<dbReference type="EMBL" id="JAJISD010000005">
    <property type="protein sequence ID" value="MCC8429940.1"/>
    <property type="molecule type" value="Genomic_DNA"/>
</dbReference>
<evidence type="ECO:0000313" key="1">
    <source>
        <dbReference type="EMBL" id="MCC8429940.1"/>
    </source>
</evidence>
<evidence type="ECO:0000313" key="2">
    <source>
        <dbReference type="Proteomes" id="UP001198862"/>
    </source>
</evidence>
<comment type="caution">
    <text evidence="1">The sequence shown here is derived from an EMBL/GenBank/DDBJ whole genome shotgun (WGS) entry which is preliminary data.</text>
</comment>
<keyword evidence="2" id="KW-1185">Reference proteome</keyword>
<organism evidence="1 2">
    <name type="scientific">Reyranella aquatilis</name>
    <dbReference type="NCBI Taxonomy" id="2035356"/>
    <lineage>
        <taxon>Bacteria</taxon>
        <taxon>Pseudomonadati</taxon>
        <taxon>Pseudomonadota</taxon>
        <taxon>Alphaproteobacteria</taxon>
        <taxon>Hyphomicrobiales</taxon>
        <taxon>Reyranellaceae</taxon>
        <taxon>Reyranella</taxon>
    </lineage>
</organism>
<name>A0ABS8KV18_9HYPH</name>
<dbReference type="RefSeq" id="WP_230551135.1">
    <property type="nucleotide sequence ID" value="NZ_JAJISD010000005.1"/>
</dbReference>
<sequence>MAIMAVTPWAAGRFLILLCRMTAIPDHVRFNSYCEATCEIALSDEDARLHDCVVHRPSNSRNFAGDRITDWLALVVDTELTEAELSSATIGIARYGREISEQEAMIRAGRRSWLPNADGGA</sequence>
<accession>A0ABS8KV18</accession>
<gene>
    <name evidence="1" type="ORF">LJ725_13250</name>
</gene>
<proteinExistence type="predicted"/>
<reference evidence="1 2" key="1">
    <citation type="submission" date="2021-11" db="EMBL/GenBank/DDBJ databases">
        <authorList>
            <person name="Lee D.-H."/>
            <person name="Kim S.-B."/>
        </authorList>
    </citation>
    <scope>NUCLEOTIDE SEQUENCE [LARGE SCALE GENOMIC DNA]</scope>
    <source>
        <strain evidence="1 2">KCTC 52223</strain>
    </source>
</reference>